<organism evidence="3 4">
    <name type="scientific">Longimicrobium terrae</name>
    <dbReference type="NCBI Taxonomy" id="1639882"/>
    <lineage>
        <taxon>Bacteria</taxon>
        <taxon>Pseudomonadati</taxon>
        <taxon>Gemmatimonadota</taxon>
        <taxon>Longimicrobiia</taxon>
        <taxon>Longimicrobiales</taxon>
        <taxon>Longimicrobiaceae</taxon>
        <taxon>Longimicrobium</taxon>
    </lineage>
</organism>
<dbReference type="Pfam" id="PF14371">
    <property type="entry name" value="DUF4412"/>
    <property type="match status" value="1"/>
</dbReference>
<dbReference type="InterPro" id="IPR006311">
    <property type="entry name" value="TAT_signal"/>
</dbReference>
<feature type="chain" id="PRO_5032296665" description="DUF4412 domain-containing protein" evidence="1">
    <location>
        <begin position="23"/>
        <end position="254"/>
    </location>
</feature>
<feature type="signal peptide" evidence="1">
    <location>
        <begin position="1"/>
        <end position="22"/>
    </location>
</feature>
<dbReference type="AlphaFoldDB" id="A0A841GXD1"/>
<dbReference type="InterPro" id="IPR025524">
    <property type="entry name" value="DUF4412"/>
</dbReference>
<evidence type="ECO:0000313" key="3">
    <source>
        <dbReference type="EMBL" id="MBB6069996.1"/>
    </source>
</evidence>
<accession>A0A841GXD1</accession>
<dbReference type="Gene3D" id="2.50.20.10">
    <property type="entry name" value="Lipoprotein localisation LolA/LolB/LppX"/>
    <property type="match status" value="1"/>
</dbReference>
<dbReference type="EMBL" id="JACHIA010000003">
    <property type="protein sequence ID" value="MBB6069996.1"/>
    <property type="molecule type" value="Genomic_DNA"/>
</dbReference>
<evidence type="ECO:0000313" key="4">
    <source>
        <dbReference type="Proteomes" id="UP000582837"/>
    </source>
</evidence>
<reference evidence="3 4" key="1">
    <citation type="submission" date="2020-08" db="EMBL/GenBank/DDBJ databases">
        <title>Genomic Encyclopedia of Type Strains, Phase IV (KMG-IV): sequencing the most valuable type-strain genomes for metagenomic binning, comparative biology and taxonomic classification.</title>
        <authorList>
            <person name="Goeker M."/>
        </authorList>
    </citation>
    <scope>NUCLEOTIDE SEQUENCE [LARGE SCALE GENOMIC DNA]</scope>
    <source>
        <strain evidence="3 4">DSM 29007</strain>
    </source>
</reference>
<keyword evidence="1" id="KW-0732">Signal</keyword>
<evidence type="ECO:0000259" key="2">
    <source>
        <dbReference type="Pfam" id="PF14371"/>
    </source>
</evidence>
<name>A0A841GXD1_9BACT</name>
<evidence type="ECO:0000256" key="1">
    <source>
        <dbReference type="SAM" id="SignalP"/>
    </source>
</evidence>
<gene>
    <name evidence="3" type="ORF">HNQ61_001613</name>
</gene>
<sequence>MSLRTSAVRTLALAGAALAVTAAPVRAQALPTAQQVVARYVQAIGGLQALSSQQYRHMTAEMSMPAAGITINMDAYQARQGNKFVVKMEIPGMGNMGMGYDGQTAWSSNPMSGPKLLEGKELAEALRQYDFESNMNFARMYQAMETVGRDTLNGESCVQVRMTTQSGDQVMNCFADDDGMLIAASVNATTEAGTMQSDILFSDYRDFGGIKMPATTRMSAMGQQMEIHVKSISTEPIDASMFALPAEIAALKSN</sequence>
<proteinExistence type="predicted"/>
<dbReference type="RefSeq" id="WP_170039674.1">
    <property type="nucleotide sequence ID" value="NZ_JABDTL010000002.1"/>
</dbReference>
<comment type="caution">
    <text evidence="3">The sequence shown here is derived from an EMBL/GenBank/DDBJ whole genome shotgun (WGS) entry which is preliminary data.</text>
</comment>
<dbReference type="PROSITE" id="PS51318">
    <property type="entry name" value="TAT"/>
    <property type="match status" value="1"/>
</dbReference>
<protein>
    <recommendedName>
        <fullName evidence="2">DUF4412 domain-containing protein</fullName>
    </recommendedName>
</protein>
<keyword evidence="4" id="KW-1185">Reference proteome</keyword>
<feature type="domain" description="DUF4412" evidence="2">
    <location>
        <begin position="142"/>
        <end position="247"/>
    </location>
</feature>
<dbReference type="Proteomes" id="UP000582837">
    <property type="component" value="Unassembled WGS sequence"/>
</dbReference>